<dbReference type="PANTHER" id="PTHR11472">
    <property type="entry name" value="DNA REPAIR DEAD HELICASE RAD3/XP-D SUBFAMILY MEMBER"/>
    <property type="match status" value="1"/>
</dbReference>
<dbReference type="Pfam" id="PF06733">
    <property type="entry name" value="DEAD_2"/>
    <property type="match status" value="1"/>
</dbReference>
<comment type="subcellular location">
    <subcellularLocation>
        <location evidence="2">Nucleus</location>
    </subcellularLocation>
</comment>
<dbReference type="GO" id="GO:0045951">
    <property type="term" value="P:positive regulation of mitotic recombination"/>
    <property type="evidence" value="ECO:0007669"/>
    <property type="project" value="TreeGrafter"/>
</dbReference>
<comment type="catalytic activity">
    <reaction evidence="18">
        <text>ATP + H2O = ADP + phosphate + H(+)</text>
        <dbReference type="Rhea" id="RHEA:13065"/>
        <dbReference type="ChEBI" id="CHEBI:15377"/>
        <dbReference type="ChEBI" id="CHEBI:15378"/>
        <dbReference type="ChEBI" id="CHEBI:30616"/>
        <dbReference type="ChEBI" id="CHEBI:43474"/>
        <dbReference type="ChEBI" id="CHEBI:456216"/>
        <dbReference type="EC" id="5.6.2.3"/>
    </reaction>
</comment>
<dbReference type="InterPro" id="IPR006555">
    <property type="entry name" value="ATP-dep_Helicase_C"/>
</dbReference>
<dbReference type="InterPro" id="IPR010614">
    <property type="entry name" value="RAD3-like_helicase_DEAD"/>
</dbReference>
<keyword evidence="13" id="KW-0238">DNA-binding</keyword>
<dbReference type="SMART" id="SM00487">
    <property type="entry name" value="DEXDc"/>
    <property type="match status" value="1"/>
</dbReference>
<dbReference type="GO" id="GO:0006366">
    <property type="term" value="P:transcription by RNA polymerase II"/>
    <property type="evidence" value="ECO:0007669"/>
    <property type="project" value="TreeGrafter"/>
</dbReference>
<keyword evidence="9" id="KW-0347">Helicase</keyword>
<dbReference type="PROSITE" id="PS00690">
    <property type="entry name" value="DEAH_ATP_HELICASE"/>
    <property type="match status" value="1"/>
</dbReference>
<dbReference type="EMBL" id="JAGRRH010000018">
    <property type="protein sequence ID" value="KAG7350966.1"/>
    <property type="molecule type" value="Genomic_DNA"/>
</dbReference>
<comment type="cofactor">
    <cofactor evidence="1">
        <name>[4Fe-4S] cluster</name>
        <dbReference type="ChEBI" id="CHEBI:49883"/>
    </cofactor>
</comment>
<dbReference type="InterPro" id="IPR014013">
    <property type="entry name" value="Helic_SF1/SF2_ATP-bd_DinG/Rad3"/>
</dbReference>
<keyword evidence="6" id="KW-0547">Nucleotide-binding</keyword>
<feature type="region of interest" description="Disordered" evidence="19">
    <location>
        <begin position="403"/>
        <end position="480"/>
    </location>
</feature>
<keyword evidence="10" id="KW-0067">ATP-binding</keyword>
<dbReference type="InterPro" id="IPR011629">
    <property type="entry name" value="CobW-like_C"/>
</dbReference>
<dbReference type="GO" id="GO:0043139">
    <property type="term" value="F:5'-3' DNA helicase activity"/>
    <property type="evidence" value="ECO:0007669"/>
    <property type="project" value="UniProtKB-EC"/>
</dbReference>
<feature type="compositionally biased region" description="Basic and acidic residues" evidence="19">
    <location>
        <begin position="426"/>
        <end position="451"/>
    </location>
</feature>
<evidence type="ECO:0000256" key="3">
    <source>
        <dbReference type="ARBA" id="ARBA00009146"/>
    </source>
</evidence>
<accession>A0A9K3PLB2</accession>
<evidence type="ECO:0000256" key="11">
    <source>
        <dbReference type="ARBA" id="ARBA00023004"/>
    </source>
</evidence>
<dbReference type="InterPro" id="IPR014001">
    <property type="entry name" value="Helicase_ATP-bd"/>
</dbReference>
<dbReference type="SMART" id="SM00488">
    <property type="entry name" value="DEXDc2"/>
    <property type="match status" value="1"/>
</dbReference>
<keyword evidence="14" id="KW-0234">DNA repair</keyword>
<dbReference type="GO" id="GO:0006281">
    <property type="term" value="P:DNA repair"/>
    <property type="evidence" value="ECO:0007669"/>
    <property type="project" value="UniProtKB-KW"/>
</dbReference>
<evidence type="ECO:0000313" key="22">
    <source>
        <dbReference type="Proteomes" id="UP000693970"/>
    </source>
</evidence>
<evidence type="ECO:0000256" key="12">
    <source>
        <dbReference type="ARBA" id="ARBA00023014"/>
    </source>
</evidence>
<feature type="domain" description="Helicase ATP-binding" evidence="20">
    <location>
        <begin position="699"/>
        <end position="1051"/>
    </location>
</feature>
<dbReference type="SMART" id="SM00491">
    <property type="entry name" value="HELICc2"/>
    <property type="match status" value="1"/>
</dbReference>
<feature type="compositionally biased region" description="Low complexity" evidence="19">
    <location>
        <begin position="800"/>
        <end position="811"/>
    </location>
</feature>
<dbReference type="InterPro" id="IPR010643">
    <property type="entry name" value="HBB"/>
</dbReference>
<evidence type="ECO:0000256" key="18">
    <source>
        <dbReference type="ARBA" id="ARBA00048954"/>
    </source>
</evidence>
<organism evidence="21 22">
    <name type="scientific">Nitzschia inconspicua</name>
    <dbReference type="NCBI Taxonomy" id="303405"/>
    <lineage>
        <taxon>Eukaryota</taxon>
        <taxon>Sar</taxon>
        <taxon>Stramenopiles</taxon>
        <taxon>Ochrophyta</taxon>
        <taxon>Bacillariophyta</taxon>
        <taxon>Bacillariophyceae</taxon>
        <taxon>Bacillariophycidae</taxon>
        <taxon>Bacillariales</taxon>
        <taxon>Bacillariaceae</taxon>
        <taxon>Nitzschia</taxon>
    </lineage>
</organism>
<feature type="region of interest" description="Disordered" evidence="19">
    <location>
        <begin position="793"/>
        <end position="861"/>
    </location>
</feature>
<sequence length="1547" mass="171811">MYLQTHEVFNSRRCRWCTLLYQLILLFFAGATSTGSATAFSPGIVTSSSTARSSSVTTSPQFASISDDTSQQQLQDLAPPTVIPITIFSGFLGSGKTTLLTQLLQNKEGLRIAVVVNDVASVNIDSKLVKQRRPSGGDAVIDDNPTVTLSDGLVELQNGCACCSLSDELLNSVSELVTLSQLRDNKDGRGAFQHIVVELSGVADPKQVRAKFQEAALAGMPLMDYVRLDTMVTVVDASMFESYFASSKVASRKETPELFYPDGQAPPEESIDDFEEEEWMKDMPPKLLEAVMAGLRGTSLEDESNGVAELLVSQTETADVVVLNKCDLVNTEKDTQRLKEIVAALNPRASVVETSYGNVPLSSILAVAKGEGVAISGAVDDHREYVAAAMQLTTSTDCADPECTDPTHAHSHSHSHDEPSASAHSHSHDHDCSDPACTDESHSHSHSHNEESVCADPTCNDPGHSHTHSHQSTSGSSTVPHAGIGTFVYRARRPFHPARMISFLRHLPIVRGVPDREEAEKHEFTVSPNARDTLQSTLRSKGFCWSADSHSSAMYWSHAGTSFEWMCLGQWWATLPRNQWPEGIEEYVLQDFDDPSHEDTKSKNTVGDRRQELVFIGPQFDSLEKQRHIQGVLDQCLLTLEEYEEYLALQENENELQVRFSNSMESRVKKGKILQAYLYFVLHSCLFASTSIMRFDLDGLDVFFPYDRIYVEQFQYMRSLKQALDAGGHCLLEMPTGTGKTVCLLSLITSYQFANPSAGKLVYCTRTVPEMNHVVEELGTVLAYRAEQLELQEEEHRRQQQQQQQQRQQQQDVDMEDISGRSVAVVEDDNSDRQPPRKKPKKIRGVRQRGREETMGPVGTVKGAGGSGVLALCLSSRRNMCINERVMAESDREAVDAACRSMTASWVVEHAKQNPGSMETCSYFDDFQEAGEATTMPSGVYDLEELKKWGKKRGWCPYYLTRQALNHANVLVFNYQYMLDPKVAKMVSKELEAESIVVFDEAHNIDSVCLEALSVTINERALEQATRSLGRLSSEVSRIKASDNERLQQEYRNLVNGLIDQGLLDAPSNDQSLASNALAPDVLNESVPGNIRRAEHFIQFMKKVVEHLKTRLRSITGPNGGVQSETPLAFLHRMTNGTSLEAKPLRFAYSRLNSLLRTLQVSNLDDFNALGDVADFSTLLATYSEGVAKFAIIMEPNGSSIPGALDPCIQLSCLDSSLAIAPVFKRFSSVVITSGTLSPIDLYPKLLQFEPCVSEALNMSTFRPCIRPLVITRGSDQVAVSTKYEDRNDLGVVRNYGAMLVEICSNIPDGVVAFFTSYSYMEQLVSEWDATGVLRDLTKAKLVFIETKDVVETTLALDNYRRACDSGRGAVFLSVARGKVSEGINFDRHYGRAVVMFGVPFQYTLSHVLRARLEFLQTHYQIREADFLNFDALRQTSQCVGRVIRSKTDYGLMILADSRYNRHDKRSKLPKWILQFLHEQYLNLSTDMAMSHIRAFLRLMGQPIDQEALQSVLLTVEEAKAMNPIQQTSSAVIAGDGGAMIVDPGEL</sequence>
<dbReference type="NCBIfam" id="TIGR00604">
    <property type="entry name" value="rad3"/>
    <property type="match status" value="1"/>
</dbReference>
<dbReference type="FunFam" id="3.40.50.300:FF:000135">
    <property type="entry name" value="DNA repair helicase RAD3, putative"/>
    <property type="match status" value="1"/>
</dbReference>
<dbReference type="EC" id="5.6.2.3" evidence="17"/>
<evidence type="ECO:0000256" key="15">
    <source>
        <dbReference type="ARBA" id="ARBA00023235"/>
    </source>
</evidence>
<protein>
    <recommendedName>
        <fullName evidence="17">DNA 5'-3' helicase</fullName>
        <ecNumber evidence="17">5.6.2.3</ecNumber>
    </recommendedName>
</protein>
<dbReference type="PROSITE" id="PS51193">
    <property type="entry name" value="HELICASE_ATP_BIND_2"/>
    <property type="match status" value="1"/>
</dbReference>
<dbReference type="GO" id="GO:0051539">
    <property type="term" value="F:4 iron, 4 sulfur cluster binding"/>
    <property type="evidence" value="ECO:0007669"/>
    <property type="project" value="UniProtKB-KW"/>
</dbReference>
<evidence type="ECO:0000256" key="1">
    <source>
        <dbReference type="ARBA" id="ARBA00001966"/>
    </source>
</evidence>
<dbReference type="Pfam" id="PF06777">
    <property type="entry name" value="HBB"/>
    <property type="match status" value="1"/>
</dbReference>
<keyword evidence="12" id="KW-0411">Iron-sulfur</keyword>
<keyword evidence="5" id="KW-0479">Metal-binding</keyword>
<keyword evidence="11" id="KW-0408">Iron</keyword>
<dbReference type="PANTHER" id="PTHR11472:SF1">
    <property type="entry name" value="GENERAL TRANSCRIPTION AND DNA REPAIR FACTOR IIH HELICASE SUBUNIT XPD"/>
    <property type="match status" value="1"/>
</dbReference>
<keyword evidence="22" id="KW-1185">Reference proteome</keyword>
<evidence type="ECO:0000256" key="5">
    <source>
        <dbReference type="ARBA" id="ARBA00022723"/>
    </source>
</evidence>
<dbReference type="FunFam" id="3.40.50.300:FF:000128">
    <property type="entry name" value="Putative DNA repair helicase RAD3"/>
    <property type="match status" value="1"/>
</dbReference>
<dbReference type="OrthoDB" id="272481at2759"/>
<dbReference type="Pfam" id="PF02492">
    <property type="entry name" value="cobW"/>
    <property type="match status" value="1"/>
</dbReference>
<gene>
    <name evidence="21" type="ORF">IV203_010326</name>
</gene>
<dbReference type="GO" id="GO:0046872">
    <property type="term" value="F:metal ion binding"/>
    <property type="evidence" value="ECO:0007669"/>
    <property type="project" value="UniProtKB-KW"/>
</dbReference>
<evidence type="ECO:0000256" key="7">
    <source>
        <dbReference type="ARBA" id="ARBA00022763"/>
    </source>
</evidence>
<dbReference type="InterPro" id="IPR013020">
    <property type="entry name" value="Rad3/Chl1-like"/>
</dbReference>
<evidence type="ECO:0000256" key="2">
    <source>
        <dbReference type="ARBA" id="ARBA00004123"/>
    </source>
</evidence>
<reference evidence="21" key="2">
    <citation type="submission" date="2021-04" db="EMBL/GenBank/DDBJ databases">
        <authorList>
            <person name="Podell S."/>
        </authorList>
    </citation>
    <scope>NUCLEOTIDE SEQUENCE</scope>
    <source>
        <strain evidence="21">Hildebrandi</strain>
    </source>
</reference>
<dbReference type="GO" id="GO:0016818">
    <property type="term" value="F:hydrolase activity, acting on acid anhydrides, in phosphorus-containing anhydrides"/>
    <property type="evidence" value="ECO:0007669"/>
    <property type="project" value="InterPro"/>
</dbReference>
<evidence type="ECO:0000259" key="20">
    <source>
        <dbReference type="PROSITE" id="PS51193"/>
    </source>
</evidence>
<dbReference type="GO" id="GO:0005634">
    <property type="term" value="C:nucleus"/>
    <property type="evidence" value="ECO:0007669"/>
    <property type="project" value="UniProtKB-SubCell"/>
</dbReference>
<keyword evidence="16" id="KW-0539">Nucleus</keyword>
<evidence type="ECO:0000313" key="21">
    <source>
        <dbReference type="EMBL" id="KAG7350966.1"/>
    </source>
</evidence>
<dbReference type="Pfam" id="PF13307">
    <property type="entry name" value="Helicase_C_2"/>
    <property type="match status" value="1"/>
</dbReference>
<dbReference type="GO" id="GO:0003684">
    <property type="term" value="F:damaged DNA binding"/>
    <property type="evidence" value="ECO:0007669"/>
    <property type="project" value="TreeGrafter"/>
</dbReference>
<evidence type="ECO:0000256" key="19">
    <source>
        <dbReference type="SAM" id="MobiDB-lite"/>
    </source>
</evidence>
<dbReference type="InterPro" id="IPR003495">
    <property type="entry name" value="CobW/HypB/UreG_nucleotide-bd"/>
</dbReference>
<evidence type="ECO:0000256" key="16">
    <source>
        <dbReference type="ARBA" id="ARBA00023242"/>
    </source>
</evidence>
<dbReference type="CDD" id="cd03112">
    <property type="entry name" value="CobW-like"/>
    <property type="match status" value="1"/>
</dbReference>
<comment type="caution">
    <text evidence="21">The sequence shown here is derived from an EMBL/GenBank/DDBJ whole genome shotgun (WGS) entry which is preliminary data.</text>
</comment>
<dbReference type="InterPro" id="IPR006554">
    <property type="entry name" value="Helicase-like_DEXD_c2"/>
</dbReference>
<dbReference type="GO" id="GO:0005524">
    <property type="term" value="F:ATP binding"/>
    <property type="evidence" value="ECO:0007669"/>
    <property type="project" value="UniProtKB-KW"/>
</dbReference>
<dbReference type="CDD" id="cd18788">
    <property type="entry name" value="SF2_C_XPD"/>
    <property type="match status" value="1"/>
</dbReference>
<evidence type="ECO:0000256" key="9">
    <source>
        <dbReference type="ARBA" id="ARBA00022806"/>
    </source>
</evidence>
<proteinExistence type="inferred from homology"/>
<dbReference type="Pfam" id="PF07683">
    <property type="entry name" value="CobW_C"/>
    <property type="match status" value="1"/>
</dbReference>
<evidence type="ECO:0000256" key="10">
    <source>
        <dbReference type="ARBA" id="ARBA00022840"/>
    </source>
</evidence>
<evidence type="ECO:0000256" key="17">
    <source>
        <dbReference type="ARBA" id="ARBA00044969"/>
    </source>
</evidence>
<dbReference type="InterPro" id="IPR002464">
    <property type="entry name" value="DNA/RNA_helicase_DEAH_CS"/>
</dbReference>
<evidence type="ECO:0000256" key="13">
    <source>
        <dbReference type="ARBA" id="ARBA00023125"/>
    </source>
</evidence>
<keyword evidence="4" id="KW-0004">4Fe-4S</keyword>
<keyword evidence="15" id="KW-0413">Isomerase</keyword>
<dbReference type="Proteomes" id="UP000693970">
    <property type="component" value="Unassembled WGS sequence"/>
</dbReference>
<keyword evidence="8" id="KW-0378">Hydrolase</keyword>
<keyword evidence="7" id="KW-0227">DNA damage</keyword>
<evidence type="ECO:0000256" key="8">
    <source>
        <dbReference type="ARBA" id="ARBA00022801"/>
    </source>
</evidence>
<feature type="compositionally biased region" description="Basic residues" evidence="19">
    <location>
        <begin position="836"/>
        <end position="848"/>
    </location>
</feature>
<dbReference type="SMART" id="SM00833">
    <property type="entry name" value="CobW_C"/>
    <property type="match status" value="1"/>
</dbReference>
<comment type="similarity">
    <text evidence="3">Belongs to the helicase family. RAD3/XPD subfamily.</text>
</comment>
<reference evidence="21" key="1">
    <citation type="journal article" date="2021" name="Sci. Rep.">
        <title>Diploid genomic architecture of Nitzschia inconspicua, an elite biomass production diatom.</title>
        <authorList>
            <person name="Oliver A."/>
            <person name="Podell S."/>
            <person name="Pinowska A."/>
            <person name="Traller J.C."/>
            <person name="Smith S.R."/>
            <person name="McClure R."/>
            <person name="Beliaev A."/>
            <person name="Bohutskyi P."/>
            <person name="Hill E.A."/>
            <person name="Rabines A."/>
            <person name="Zheng H."/>
            <person name="Allen L.Z."/>
            <person name="Kuo A."/>
            <person name="Grigoriev I.V."/>
            <person name="Allen A.E."/>
            <person name="Hazlebeck D."/>
            <person name="Allen E.E."/>
        </authorList>
    </citation>
    <scope>NUCLEOTIDE SEQUENCE</scope>
    <source>
        <strain evidence="21">Hildebrandi</strain>
    </source>
</reference>
<evidence type="ECO:0000256" key="14">
    <source>
        <dbReference type="ARBA" id="ARBA00023204"/>
    </source>
</evidence>
<name>A0A9K3PLB2_9STRA</name>
<evidence type="ECO:0000256" key="6">
    <source>
        <dbReference type="ARBA" id="ARBA00022741"/>
    </source>
</evidence>
<dbReference type="InterPro" id="IPR045028">
    <property type="entry name" value="DinG/Rad3-like"/>
</dbReference>
<evidence type="ECO:0000256" key="4">
    <source>
        <dbReference type="ARBA" id="ARBA00022485"/>
    </source>
</evidence>